<dbReference type="GO" id="GO:0006412">
    <property type="term" value="P:translation"/>
    <property type="evidence" value="ECO:0007669"/>
    <property type="project" value="InterPro"/>
</dbReference>
<dbReference type="EMBL" id="VFQF01000001">
    <property type="protein sequence ID" value="TQN48342.1"/>
    <property type="molecule type" value="Genomic_DNA"/>
</dbReference>
<evidence type="ECO:0000259" key="1">
    <source>
        <dbReference type="SMART" id="SM01126"/>
    </source>
</evidence>
<dbReference type="SUPFAM" id="SSF57829">
    <property type="entry name" value="Zn-binding ribosomal proteins"/>
    <property type="match status" value="1"/>
</dbReference>
<gene>
    <name evidence="2" type="ORF">FHX52_1473</name>
</gene>
<organism evidence="2 3">
    <name type="scientific">Humibacillus xanthopallidus</name>
    <dbReference type="NCBI Taxonomy" id="412689"/>
    <lineage>
        <taxon>Bacteria</taxon>
        <taxon>Bacillati</taxon>
        <taxon>Actinomycetota</taxon>
        <taxon>Actinomycetes</taxon>
        <taxon>Micrococcales</taxon>
        <taxon>Intrasporangiaceae</taxon>
        <taxon>Humibacillus</taxon>
    </lineage>
</organism>
<accession>A0A543PW88</accession>
<dbReference type="InterPro" id="IPR024442">
    <property type="entry name" value="Transposase_Zn_ribbon"/>
</dbReference>
<dbReference type="Pfam" id="PF12760">
    <property type="entry name" value="Zn_ribbon_IS1595"/>
    <property type="match status" value="1"/>
</dbReference>
<reference evidence="2 3" key="1">
    <citation type="submission" date="2019-06" db="EMBL/GenBank/DDBJ databases">
        <title>Sequencing the genomes of 1000 actinobacteria strains.</title>
        <authorList>
            <person name="Klenk H.-P."/>
        </authorList>
    </citation>
    <scope>NUCLEOTIDE SEQUENCE [LARGE SCALE GENOMIC DNA]</scope>
    <source>
        <strain evidence="2 3">DSM 21776</strain>
    </source>
</reference>
<dbReference type="Proteomes" id="UP000320085">
    <property type="component" value="Unassembled WGS sequence"/>
</dbReference>
<dbReference type="InterPro" id="IPR011332">
    <property type="entry name" value="Ribosomal_zn-bd"/>
</dbReference>
<name>A0A543PW88_9MICO</name>
<dbReference type="Pfam" id="PF12762">
    <property type="entry name" value="DDE_Tnp_IS1595"/>
    <property type="match status" value="1"/>
</dbReference>
<comment type="caution">
    <text evidence="2">The sequence shown here is derived from an EMBL/GenBank/DDBJ whole genome shotgun (WGS) entry which is preliminary data.</text>
</comment>
<evidence type="ECO:0000313" key="3">
    <source>
        <dbReference type="Proteomes" id="UP000320085"/>
    </source>
</evidence>
<feature type="domain" description="ISXO2-like transposase" evidence="1">
    <location>
        <begin position="137"/>
        <end position="280"/>
    </location>
</feature>
<dbReference type="RefSeq" id="WP_185747108.1">
    <property type="nucleotide sequence ID" value="NZ_BAAAQC010000007.1"/>
</dbReference>
<dbReference type="NCBIfam" id="NF033547">
    <property type="entry name" value="transpos_IS1595"/>
    <property type="match status" value="1"/>
</dbReference>
<dbReference type="AlphaFoldDB" id="A0A543PW88"/>
<proteinExistence type="predicted"/>
<sequence>MSVVGNPVRGVDYPATYQQLLAWFPDTGACLDYLSRLRWPDGFVCPACGHGEAWKTGQGLWMCKQCERRTSVTAGTIFHRTRTPLSTWFAAIWFLTSQKNGMSALGLQRVLGFGSYETAWAWMHKLRRAMVRPERDRLSGIVELDEIMVGGVTPGSAGGYGDKMAVMIAVEHNDIRRLGRVRLAVAPRPNTGALVDWGTKVIEPGSTIRTDGAQHLRRLGTLGYTHEYTTGYNAVDKASVLPGVHLVASLLKRWLIGTLHYRVEVHQLPYYLDEYTFRFNRRNAKSRGLLFYRLLEQAVATDPHPLHGLLNPGKAPICDFT</sequence>
<dbReference type="InterPro" id="IPR024445">
    <property type="entry name" value="Tnp_ISXO2-like"/>
</dbReference>
<dbReference type="SMART" id="SM01126">
    <property type="entry name" value="DDE_Tnp_IS1595"/>
    <property type="match status" value="1"/>
</dbReference>
<protein>
    <submittedName>
        <fullName evidence="2">Transposase-like zinc ribbon protein</fullName>
    </submittedName>
</protein>
<evidence type="ECO:0000313" key="2">
    <source>
        <dbReference type="EMBL" id="TQN48342.1"/>
    </source>
</evidence>